<feature type="region of interest" description="Disordered" evidence="2">
    <location>
        <begin position="48"/>
        <end position="77"/>
    </location>
</feature>
<feature type="transmembrane region" description="Helical" evidence="3">
    <location>
        <begin position="20"/>
        <end position="44"/>
    </location>
</feature>
<evidence type="ECO:0000313" key="5">
    <source>
        <dbReference type="Proteomes" id="UP001595914"/>
    </source>
</evidence>
<dbReference type="Gene3D" id="2.60.40.1240">
    <property type="match status" value="1"/>
</dbReference>
<dbReference type="InterPro" id="IPR029050">
    <property type="entry name" value="Immunoprotect_excell_Ig-like"/>
</dbReference>
<keyword evidence="3" id="KW-0472">Membrane</keyword>
<dbReference type="Proteomes" id="UP001595914">
    <property type="component" value="Unassembled WGS sequence"/>
</dbReference>
<organism evidence="4 5">
    <name type="scientific">Rhodococcus kronopolitis</name>
    <dbReference type="NCBI Taxonomy" id="1460226"/>
    <lineage>
        <taxon>Bacteria</taxon>
        <taxon>Bacillati</taxon>
        <taxon>Actinomycetota</taxon>
        <taxon>Actinomycetes</taxon>
        <taxon>Mycobacteriales</taxon>
        <taxon>Nocardiaceae</taxon>
        <taxon>Rhodococcus</taxon>
    </lineage>
</organism>
<evidence type="ECO:0000256" key="3">
    <source>
        <dbReference type="SAM" id="Phobius"/>
    </source>
</evidence>
<name>A0ABV9FRH1_9NOCA</name>
<comment type="caution">
    <text evidence="4">The sequence shown here is derived from an EMBL/GenBank/DDBJ whole genome shotgun (WGS) entry which is preliminary data.</text>
</comment>
<feature type="compositionally biased region" description="Low complexity" evidence="2">
    <location>
        <begin position="180"/>
        <end position="189"/>
    </location>
</feature>
<dbReference type="RefSeq" id="WP_378415733.1">
    <property type="nucleotide sequence ID" value="NZ_JBHSFO010000003.1"/>
</dbReference>
<reference evidence="5" key="1">
    <citation type="journal article" date="2019" name="Int. J. Syst. Evol. Microbiol.">
        <title>The Global Catalogue of Microorganisms (GCM) 10K type strain sequencing project: providing services to taxonomists for standard genome sequencing and annotation.</title>
        <authorList>
            <consortium name="The Broad Institute Genomics Platform"/>
            <consortium name="The Broad Institute Genome Sequencing Center for Infectious Disease"/>
            <person name="Wu L."/>
            <person name="Ma J."/>
        </authorList>
    </citation>
    <scope>NUCLEOTIDE SEQUENCE [LARGE SCALE GENOMIC DNA]</scope>
    <source>
        <strain evidence="5">CCUG 54520</strain>
    </source>
</reference>
<dbReference type="EMBL" id="JBHSFO010000003">
    <property type="protein sequence ID" value="MFC4603610.1"/>
    <property type="molecule type" value="Genomic_DNA"/>
</dbReference>
<evidence type="ECO:0000256" key="1">
    <source>
        <dbReference type="ARBA" id="ARBA00022729"/>
    </source>
</evidence>
<gene>
    <name evidence="4" type="ORF">ACFO6S_07950</name>
</gene>
<protein>
    <recommendedName>
        <fullName evidence="6">DUF4352 domain-containing protein</fullName>
    </recommendedName>
</protein>
<keyword evidence="1" id="KW-0732">Signal</keyword>
<keyword evidence="5" id="KW-1185">Reference proteome</keyword>
<feature type="region of interest" description="Disordered" evidence="2">
    <location>
        <begin position="163"/>
        <end position="189"/>
    </location>
</feature>
<evidence type="ECO:0000256" key="2">
    <source>
        <dbReference type="SAM" id="MobiDB-lite"/>
    </source>
</evidence>
<evidence type="ECO:0000313" key="4">
    <source>
        <dbReference type="EMBL" id="MFC4603610.1"/>
    </source>
</evidence>
<keyword evidence="3" id="KW-0812">Transmembrane</keyword>
<sequence length="202" mass="21390">MTGPNQTYPQQPPAKNKRRIWPWIVIGVPVLLFGGCTVAMVSAVGGDETATVSSGSSDGGGAAAANRGPEFPGKLAKDTSAMAGDTITRDGLAYTVTPLEQGSSVIGDYMCSNVTIKNVGDKQNDFNGYNDWSMQDANGAIRDASYAPITNCWSPDSWRRAGRHREASASTPAKVPRPEPTSCCSRTPSSMSSDRVAWINTI</sequence>
<evidence type="ECO:0008006" key="6">
    <source>
        <dbReference type="Google" id="ProtNLM"/>
    </source>
</evidence>
<keyword evidence="3" id="KW-1133">Transmembrane helix</keyword>
<accession>A0ABV9FRH1</accession>
<proteinExistence type="predicted"/>